<dbReference type="EMBL" id="CP030073">
    <property type="protein sequence ID" value="AWW41570.1"/>
    <property type="molecule type" value="Genomic_DNA"/>
</dbReference>
<dbReference type="InterPro" id="IPR012349">
    <property type="entry name" value="Split_barrel_FMN-bd"/>
</dbReference>
<dbReference type="Pfam" id="PF01243">
    <property type="entry name" value="PNPOx_N"/>
    <property type="match status" value="1"/>
</dbReference>
<sequence length="154" mass="16968">MITDDMRMIVEQAMLSFVATVRPDGAPNLSPKGSLRVYDDQHLIFMDIASPNTMRNLAADPRVEVNTIDVFRRRGYRFTGTATIVPPGAAAYEELKDWLLALNGPGYPANEAVLIRVEQALPILSPAYDFGAAEEEQLRSSWSGRYAAVHGSGR</sequence>
<evidence type="ECO:0000259" key="1">
    <source>
        <dbReference type="Pfam" id="PF01243"/>
    </source>
</evidence>
<dbReference type="Gene3D" id="2.30.110.10">
    <property type="entry name" value="Electron Transport, Fmn-binding Protein, Chain A"/>
    <property type="match status" value="1"/>
</dbReference>
<dbReference type="PANTHER" id="PTHR40660">
    <property type="entry name" value="5'-PHOSPHATE OXIDASE PUTATIVE DOMAIN-CONTAINING PROTEIN-RELATED"/>
    <property type="match status" value="1"/>
</dbReference>
<dbReference type="KEGG" id="scad:DN051_36960"/>
<gene>
    <name evidence="2" type="ORF">DN051_36960</name>
</gene>
<dbReference type="RefSeq" id="WP_112441102.1">
    <property type="nucleotide sequence ID" value="NZ_CBDRHE010000054.1"/>
</dbReference>
<feature type="domain" description="Pyridoxamine 5'-phosphate oxidase N-terminal" evidence="1">
    <location>
        <begin position="2"/>
        <end position="119"/>
    </location>
</feature>
<organism evidence="2 3">
    <name type="scientific">Streptomyces cadmiisoli</name>
    <dbReference type="NCBI Taxonomy" id="2184053"/>
    <lineage>
        <taxon>Bacteria</taxon>
        <taxon>Bacillati</taxon>
        <taxon>Actinomycetota</taxon>
        <taxon>Actinomycetes</taxon>
        <taxon>Kitasatosporales</taxon>
        <taxon>Streptomycetaceae</taxon>
        <taxon>Streptomyces</taxon>
        <taxon>Streptomyces aurantiacus group</taxon>
    </lineage>
</organism>
<dbReference type="SUPFAM" id="SSF50475">
    <property type="entry name" value="FMN-binding split barrel"/>
    <property type="match status" value="1"/>
</dbReference>
<dbReference type="Proteomes" id="UP000249616">
    <property type="component" value="Chromosome"/>
</dbReference>
<accession>A0A2Z4J989</accession>
<dbReference type="AlphaFoldDB" id="A0A2Z4J989"/>
<proteinExistence type="predicted"/>
<protein>
    <submittedName>
        <fullName evidence="2">Pyridoxamine 5'-phosphate oxidase family protein</fullName>
    </submittedName>
</protein>
<evidence type="ECO:0000313" key="3">
    <source>
        <dbReference type="Proteomes" id="UP000249616"/>
    </source>
</evidence>
<name>A0A2Z4J989_9ACTN</name>
<dbReference type="PANTHER" id="PTHR40660:SF1">
    <property type="entry name" value="5'-PHOSPHATE OXIDASE PUTATIVE DOMAIN-CONTAINING PROTEIN-RELATED"/>
    <property type="match status" value="1"/>
</dbReference>
<dbReference type="InterPro" id="IPR011576">
    <property type="entry name" value="Pyridox_Oxase_N"/>
</dbReference>
<reference evidence="2 3" key="1">
    <citation type="journal article" date="2019" name="Int. J. Syst. Evol. Microbiol.">
        <title>Streptomyces cadmiisoli sp. nov., a novel actinomycete isolated from cadmium-contaminated soil.</title>
        <authorList>
            <person name="Li K."/>
            <person name="Tang X."/>
            <person name="Zhao J."/>
            <person name="Guo Y."/>
            <person name="Tang Y."/>
            <person name="Gao J."/>
        </authorList>
    </citation>
    <scope>NUCLEOTIDE SEQUENCE [LARGE SCALE GENOMIC DNA]</scope>
    <source>
        <strain evidence="2 3">ZFG47</strain>
    </source>
</reference>
<evidence type="ECO:0000313" key="2">
    <source>
        <dbReference type="EMBL" id="AWW41570.1"/>
    </source>
</evidence>
<keyword evidence="3" id="KW-1185">Reference proteome</keyword>